<dbReference type="SUPFAM" id="SSF52540">
    <property type="entry name" value="P-loop containing nucleoside triphosphate hydrolases"/>
    <property type="match status" value="1"/>
</dbReference>
<proteinExistence type="inferred from homology"/>
<name>A0ABQ1YQ83_9BACT</name>
<dbReference type="InterPro" id="IPR027417">
    <property type="entry name" value="P-loop_NTPase"/>
</dbReference>
<reference evidence="7" key="1">
    <citation type="journal article" date="2019" name="Int. J. Syst. Evol. Microbiol.">
        <title>The Global Catalogue of Microorganisms (GCM) 10K type strain sequencing project: providing services to taxonomists for standard genome sequencing and annotation.</title>
        <authorList>
            <consortium name="The Broad Institute Genomics Platform"/>
            <consortium name="The Broad Institute Genome Sequencing Center for Infectious Disease"/>
            <person name="Wu L."/>
            <person name="Ma J."/>
        </authorList>
    </citation>
    <scope>NUCLEOTIDE SEQUENCE [LARGE SCALE GENOMIC DNA]</scope>
    <source>
        <strain evidence="7">CGMCC 1.15288</strain>
    </source>
</reference>
<evidence type="ECO:0000256" key="4">
    <source>
        <dbReference type="ARBA" id="ARBA00022840"/>
    </source>
</evidence>
<dbReference type="InterPro" id="IPR003439">
    <property type="entry name" value="ABC_transporter-like_ATP-bd"/>
</dbReference>
<dbReference type="EMBL" id="BMIA01000001">
    <property type="protein sequence ID" value="GGH32732.1"/>
    <property type="molecule type" value="Genomic_DNA"/>
</dbReference>
<dbReference type="Gene3D" id="3.40.50.300">
    <property type="entry name" value="P-loop containing nucleotide triphosphate hydrolases"/>
    <property type="match status" value="1"/>
</dbReference>
<protein>
    <submittedName>
        <fullName evidence="6">Bacitracin ABC transporter ATP-binding protein</fullName>
    </submittedName>
</protein>
<evidence type="ECO:0000256" key="2">
    <source>
        <dbReference type="ARBA" id="ARBA00022448"/>
    </source>
</evidence>
<sequence>MKQAVIETDHLVYSFQKGQKVLDDINLQVPQGSIYGFLGPNGAGKTTTLRLLLGLLRSENTGIRLFGYQIHRSRIEILRRIGSLIEQPSLYLHLTGQENLEVFRRSYDCPKSRVEQVLRITGLSDAAHKKAKTYSLGMKQRLSIAIALLHDPELLIMDEPTNGLDPSGIIEIRELIRDLNQNQGKTVLVSSHLLAEVEKVATHVGIIHQGKLLFQGTLPELQSLQHRHALLEIEVDNLTRTEQILAGRFSVFVKDGFTVHVGHSGPDEAALINHMLVGGGVRVSRLGAVGNDLEELFLQIISA</sequence>
<dbReference type="Pfam" id="PF00005">
    <property type="entry name" value="ABC_tran"/>
    <property type="match status" value="1"/>
</dbReference>
<dbReference type="PANTHER" id="PTHR43335:SF4">
    <property type="entry name" value="ABC TRANSPORTER, ATP-BINDING PROTEIN"/>
    <property type="match status" value="1"/>
</dbReference>
<evidence type="ECO:0000313" key="6">
    <source>
        <dbReference type="EMBL" id="GGH32732.1"/>
    </source>
</evidence>
<dbReference type="Proteomes" id="UP000600214">
    <property type="component" value="Unassembled WGS sequence"/>
</dbReference>
<dbReference type="SMART" id="SM00382">
    <property type="entry name" value="AAA"/>
    <property type="match status" value="1"/>
</dbReference>
<feature type="domain" description="ABC transporter" evidence="5">
    <location>
        <begin position="6"/>
        <end position="234"/>
    </location>
</feature>
<dbReference type="RefSeq" id="WP_188931711.1">
    <property type="nucleotide sequence ID" value="NZ_BMIA01000001.1"/>
</dbReference>
<evidence type="ECO:0000256" key="1">
    <source>
        <dbReference type="ARBA" id="ARBA00005417"/>
    </source>
</evidence>
<evidence type="ECO:0000256" key="3">
    <source>
        <dbReference type="ARBA" id="ARBA00022741"/>
    </source>
</evidence>
<evidence type="ECO:0000259" key="5">
    <source>
        <dbReference type="PROSITE" id="PS50893"/>
    </source>
</evidence>
<keyword evidence="2" id="KW-0813">Transport</keyword>
<comment type="similarity">
    <text evidence="1">Belongs to the ABC transporter superfamily.</text>
</comment>
<keyword evidence="7" id="KW-1185">Reference proteome</keyword>
<dbReference type="InterPro" id="IPR003593">
    <property type="entry name" value="AAA+_ATPase"/>
</dbReference>
<accession>A0ABQ1YQ83</accession>
<organism evidence="6 7">
    <name type="scientific">Dyadobacter endophyticus</name>
    <dbReference type="NCBI Taxonomy" id="1749036"/>
    <lineage>
        <taxon>Bacteria</taxon>
        <taxon>Pseudomonadati</taxon>
        <taxon>Bacteroidota</taxon>
        <taxon>Cytophagia</taxon>
        <taxon>Cytophagales</taxon>
        <taxon>Spirosomataceae</taxon>
        <taxon>Dyadobacter</taxon>
    </lineage>
</organism>
<keyword evidence="4 6" id="KW-0067">ATP-binding</keyword>
<dbReference type="PROSITE" id="PS00211">
    <property type="entry name" value="ABC_TRANSPORTER_1"/>
    <property type="match status" value="1"/>
</dbReference>
<keyword evidence="3" id="KW-0547">Nucleotide-binding</keyword>
<dbReference type="PANTHER" id="PTHR43335">
    <property type="entry name" value="ABC TRANSPORTER, ATP-BINDING PROTEIN"/>
    <property type="match status" value="1"/>
</dbReference>
<dbReference type="InterPro" id="IPR017871">
    <property type="entry name" value="ABC_transporter-like_CS"/>
</dbReference>
<gene>
    <name evidence="6" type="primary">cdd4</name>
    <name evidence="6" type="ORF">GCM10007423_22460</name>
</gene>
<dbReference type="GO" id="GO:0005524">
    <property type="term" value="F:ATP binding"/>
    <property type="evidence" value="ECO:0007669"/>
    <property type="project" value="UniProtKB-KW"/>
</dbReference>
<comment type="caution">
    <text evidence="6">The sequence shown here is derived from an EMBL/GenBank/DDBJ whole genome shotgun (WGS) entry which is preliminary data.</text>
</comment>
<evidence type="ECO:0000313" key="7">
    <source>
        <dbReference type="Proteomes" id="UP000600214"/>
    </source>
</evidence>
<dbReference type="PROSITE" id="PS50893">
    <property type="entry name" value="ABC_TRANSPORTER_2"/>
    <property type="match status" value="1"/>
</dbReference>